<evidence type="ECO:0000256" key="1">
    <source>
        <dbReference type="ARBA" id="ARBA00004651"/>
    </source>
</evidence>
<feature type="transmembrane region" description="Helical" evidence="6">
    <location>
        <begin position="257"/>
        <end position="279"/>
    </location>
</feature>
<feature type="transmembrane region" description="Helical" evidence="6">
    <location>
        <begin position="74"/>
        <end position="91"/>
    </location>
</feature>
<dbReference type="STRING" id="1121950.SAMN02745243_03032"/>
<keyword evidence="2" id="KW-1003">Cell membrane</keyword>
<dbReference type="PANTHER" id="PTHR47089:SF1">
    <property type="entry name" value="GUANOSINE ABC TRANSPORTER PERMEASE PROTEIN NUPP"/>
    <property type="match status" value="1"/>
</dbReference>
<dbReference type="RefSeq" id="WP_073111955.1">
    <property type="nucleotide sequence ID" value="NZ_FQZY01000052.1"/>
</dbReference>
<dbReference type="EMBL" id="FQZY01000052">
    <property type="protein sequence ID" value="SHK47812.1"/>
    <property type="molecule type" value="Genomic_DNA"/>
</dbReference>
<dbReference type="OrthoDB" id="45037at2"/>
<keyword evidence="4 6" id="KW-1133">Transmembrane helix</keyword>
<protein>
    <submittedName>
        <fullName evidence="7">Nucleoside ABC transporter membrane protein</fullName>
    </submittedName>
</protein>
<comment type="subcellular location">
    <subcellularLocation>
        <location evidence="1">Cell membrane</location>
        <topology evidence="1">Multi-pass membrane protein</topology>
    </subcellularLocation>
</comment>
<evidence type="ECO:0000256" key="5">
    <source>
        <dbReference type="ARBA" id="ARBA00023136"/>
    </source>
</evidence>
<dbReference type="Pfam" id="PF02653">
    <property type="entry name" value="BPD_transp_2"/>
    <property type="match status" value="1"/>
</dbReference>
<dbReference type="PANTHER" id="PTHR47089">
    <property type="entry name" value="ABC TRANSPORTER, PERMEASE PROTEIN"/>
    <property type="match status" value="1"/>
</dbReference>
<dbReference type="AlphaFoldDB" id="A0A1M6SSV1"/>
<evidence type="ECO:0000313" key="7">
    <source>
        <dbReference type="EMBL" id="SHK47812.1"/>
    </source>
</evidence>
<organism evidence="7 8">
    <name type="scientific">Hespellia stercorisuis DSM 15480</name>
    <dbReference type="NCBI Taxonomy" id="1121950"/>
    <lineage>
        <taxon>Bacteria</taxon>
        <taxon>Bacillati</taxon>
        <taxon>Bacillota</taxon>
        <taxon>Clostridia</taxon>
        <taxon>Lachnospirales</taxon>
        <taxon>Lachnospiraceae</taxon>
        <taxon>Hespellia</taxon>
    </lineage>
</organism>
<keyword evidence="8" id="KW-1185">Reference proteome</keyword>
<dbReference type="CDD" id="cd06580">
    <property type="entry name" value="TM_PBP1_transp_TpRbsC_like"/>
    <property type="match status" value="1"/>
</dbReference>
<feature type="transmembrane region" description="Helical" evidence="6">
    <location>
        <begin position="202"/>
        <end position="223"/>
    </location>
</feature>
<feature type="transmembrane region" description="Helical" evidence="6">
    <location>
        <begin position="291"/>
        <end position="315"/>
    </location>
</feature>
<feature type="transmembrane region" description="Helical" evidence="6">
    <location>
        <begin position="103"/>
        <end position="119"/>
    </location>
</feature>
<feature type="transmembrane region" description="Helical" evidence="6">
    <location>
        <begin position="327"/>
        <end position="351"/>
    </location>
</feature>
<feature type="transmembrane region" description="Helical" evidence="6">
    <location>
        <begin position="27"/>
        <end position="49"/>
    </location>
</feature>
<dbReference type="GO" id="GO:0005886">
    <property type="term" value="C:plasma membrane"/>
    <property type="evidence" value="ECO:0007669"/>
    <property type="project" value="UniProtKB-SubCell"/>
</dbReference>
<feature type="transmembrane region" description="Helical" evidence="6">
    <location>
        <begin position="157"/>
        <end position="175"/>
    </location>
</feature>
<evidence type="ECO:0000256" key="4">
    <source>
        <dbReference type="ARBA" id="ARBA00022989"/>
    </source>
</evidence>
<gene>
    <name evidence="7" type="ORF">SAMN02745243_03032</name>
</gene>
<evidence type="ECO:0000256" key="3">
    <source>
        <dbReference type="ARBA" id="ARBA00022692"/>
    </source>
</evidence>
<sequence length="366" mass="40288">MSSIKTEQQVPLVRMVKRDTITQKKTWTIRAVAFVCALLTGALLILFLGKNPVQAYMDMIQGAFGSSVLRQETIKVAIPLLITAIGISFAFKMKFWNIGAEGQILLGAIGAGYWGFFWADRLPKVILIIVMMLSAILMGGLYGLLPALCKAKWGTNETLFTLMLNYIALYMIKYLQNGPWKAPRSSFPKMAMLQPEARLTKILGVHWGWIAALLLVILAWIYFNKTKQGYEISVVGESNNTARYAGINVGKVFRRTMFLSGALAGLAGFLQVAGCDFTITETTAGGVGFTAITVAWLAHMNPYGMLGVAFFIAILERGCNQIETTMAIPASVSSLLIGIILFFMLGCEFFINYRLIFRGGKEVSHA</sequence>
<evidence type="ECO:0000313" key="8">
    <source>
        <dbReference type="Proteomes" id="UP000184301"/>
    </source>
</evidence>
<evidence type="ECO:0000256" key="6">
    <source>
        <dbReference type="SAM" id="Phobius"/>
    </source>
</evidence>
<name>A0A1M6SSV1_9FIRM</name>
<proteinExistence type="predicted"/>
<keyword evidence="5 6" id="KW-0472">Membrane</keyword>
<dbReference type="GO" id="GO:0022857">
    <property type="term" value="F:transmembrane transporter activity"/>
    <property type="evidence" value="ECO:0007669"/>
    <property type="project" value="InterPro"/>
</dbReference>
<evidence type="ECO:0000256" key="2">
    <source>
        <dbReference type="ARBA" id="ARBA00022475"/>
    </source>
</evidence>
<feature type="transmembrane region" description="Helical" evidence="6">
    <location>
        <begin position="125"/>
        <end position="145"/>
    </location>
</feature>
<dbReference type="InterPro" id="IPR001851">
    <property type="entry name" value="ABC_transp_permease"/>
</dbReference>
<reference evidence="7 8" key="1">
    <citation type="submission" date="2016-11" db="EMBL/GenBank/DDBJ databases">
        <authorList>
            <person name="Jaros S."/>
            <person name="Januszkiewicz K."/>
            <person name="Wedrychowicz H."/>
        </authorList>
    </citation>
    <scope>NUCLEOTIDE SEQUENCE [LARGE SCALE GENOMIC DNA]</scope>
    <source>
        <strain evidence="7 8">DSM 15480</strain>
    </source>
</reference>
<keyword evidence="3 6" id="KW-0812">Transmembrane</keyword>
<dbReference type="Proteomes" id="UP000184301">
    <property type="component" value="Unassembled WGS sequence"/>
</dbReference>
<accession>A0A1M6SSV1</accession>